<name>A0A8H5T0N3_9HYPO</name>
<reference evidence="2 3" key="1">
    <citation type="submission" date="2020-05" db="EMBL/GenBank/DDBJ databases">
        <title>Identification and distribution of gene clusters putatively required for synthesis of sphingolipid metabolism inhibitors in phylogenetically diverse species of the filamentous fungus Fusarium.</title>
        <authorList>
            <person name="Kim H.-S."/>
            <person name="Busman M."/>
            <person name="Brown D.W."/>
            <person name="Divon H."/>
            <person name="Uhlig S."/>
            <person name="Proctor R.H."/>
        </authorList>
    </citation>
    <scope>NUCLEOTIDE SEQUENCE [LARGE SCALE GENOMIC DNA]</scope>
    <source>
        <strain evidence="2 3">NRRL 25311</strain>
    </source>
</reference>
<feature type="region of interest" description="Disordered" evidence="1">
    <location>
        <begin position="37"/>
        <end position="64"/>
    </location>
</feature>
<feature type="region of interest" description="Disordered" evidence="1">
    <location>
        <begin position="101"/>
        <end position="127"/>
    </location>
</feature>
<keyword evidence="3" id="KW-1185">Reference proteome</keyword>
<accession>A0A8H5T0N3</accession>
<gene>
    <name evidence="2" type="ORF">FDENT_13120</name>
</gene>
<dbReference type="AlphaFoldDB" id="A0A8H5T0N3"/>
<proteinExistence type="predicted"/>
<evidence type="ECO:0000313" key="2">
    <source>
        <dbReference type="EMBL" id="KAF5663474.1"/>
    </source>
</evidence>
<comment type="caution">
    <text evidence="2">The sequence shown here is derived from an EMBL/GenBank/DDBJ whole genome shotgun (WGS) entry which is preliminary data.</text>
</comment>
<dbReference type="EMBL" id="JAAOAK010000488">
    <property type="protein sequence ID" value="KAF5663474.1"/>
    <property type="molecule type" value="Genomic_DNA"/>
</dbReference>
<protein>
    <submittedName>
        <fullName evidence="2">Uncharacterized protein</fullName>
    </submittedName>
</protein>
<sequence length="127" mass="13860">MFCFLHVAPPHKGLHLNITQKCLPSPTKSYAAVLESNLNTARKSDPNAGDPGDANDSLKEGETRLEMVENGSGRFVKWTTGPVLFPAEYFADKMNTDVESLLAAPGPRSPEVNTGDKNSEESEWEIV</sequence>
<evidence type="ECO:0000256" key="1">
    <source>
        <dbReference type="SAM" id="MobiDB-lite"/>
    </source>
</evidence>
<organism evidence="2 3">
    <name type="scientific">Fusarium denticulatum</name>
    <dbReference type="NCBI Taxonomy" id="48507"/>
    <lineage>
        <taxon>Eukaryota</taxon>
        <taxon>Fungi</taxon>
        <taxon>Dikarya</taxon>
        <taxon>Ascomycota</taxon>
        <taxon>Pezizomycotina</taxon>
        <taxon>Sordariomycetes</taxon>
        <taxon>Hypocreomycetidae</taxon>
        <taxon>Hypocreales</taxon>
        <taxon>Nectriaceae</taxon>
        <taxon>Fusarium</taxon>
        <taxon>Fusarium fujikuroi species complex</taxon>
    </lineage>
</organism>
<dbReference type="Proteomes" id="UP000562682">
    <property type="component" value="Unassembled WGS sequence"/>
</dbReference>
<evidence type="ECO:0000313" key="3">
    <source>
        <dbReference type="Proteomes" id="UP000562682"/>
    </source>
</evidence>